<dbReference type="RefSeq" id="WP_003233163.1">
    <property type="nucleotide sequence ID" value="NZ_AP024621.1"/>
</dbReference>
<dbReference type="Pfam" id="PF08240">
    <property type="entry name" value="ADH_N"/>
    <property type="match status" value="1"/>
</dbReference>
<evidence type="ECO:0000259" key="1">
    <source>
        <dbReference type="SMART" id="SM00829"/>
    </source>
</evidence>
<dbReference type="InterPro" id="IPR036291">
    <property type="entry name" value="NAD(P)-bd_dom_sf"/>
</dbReference>
<reference evidence="2 6" key="1">
    <citation type="submission" date="2014-12" db="EMBL/GenBank/DDBJ databases">
        <title>Comparative genome analysis of Bacillus coagulans HM-08, Clostridium butyricum HM-68, Bacillus subtilis HM-66 and Bacillus licheniformis BL-09.</title>
        <authorList>
            <person name="Zhang H."/>
        </authorList>
    </citation>
    <scope>NUCLEOTIDE SEQUENCE [LARGE SCALE GENOMIC DNA]</scope>
    <source>
        <strain evidence="2 6">HM-66</strain>
    </source>
</reference>
<dbReference type="PANTHER" id="PTHR43677">
    <property type="entry name" value="SHORT-CHAIN DEHYDROGENASE/REDUCTASE"/>
    <property type="match status" value="1"/>
</dbReference>
<accession>A0A0A0YBJ6</accession>
<dbReference type="EMBL" id="JXBC01000002">
    <property type="protein sequence ID" value="KIU11979.1"/>
    <property type="molecule type" value="Genomic_DNA"/>
</dbReference>
<dbReference type="GO" id="GO:0043957">
    <property type="term" value="F:acryloyl-CoA reductase (NADPH) activity"/>
    <property type="evidence" value="ECO:0007669"/>
    <property type="project" value="TreeGrafter"/>
</dbReference>
<evidence type="ECO:0000313" key="6">
    <source>
        <dbReference type="Proteomes" id="UP000032247"/>
    </source>
</evidence>
<gene>
    <name evidence="4" type="primary">yhfP</name>
    <name evidence="3" type="ORF">B4122_0538</name>
    <name evidence="4" type="ORF">P5633_18750</name>
    <name evidence="5" type="ORF">QL281_18085</name>
    <name evidence="2" type="ORF">SC09_Contig19orf00292</name>
</gene>
<evidence type="ECO:0000313" key="3">
    <source>
        <dbReference type="EMBL" id="KZD94781.1"/>
    </source>
</evidence>
<feature type="domain" description="Enoyl reductase (ER)" evidence="1">
    <location>
        <begin position="16"/>
        <end position="328"/>
    </location>
</feature>
<dbReference type="InterPro" id="IPR013149">
    <property type="entry name" value="ADH-like_C"/>
</dbReference>
<protein>
    <submittedName>
        <fullName evidence="4">Acryloyl-CoA reductase</fullName>
        <ecNumber evidence="4">1.3.1.95</ecNumber>
    </submittedName>
    <submittedName>
        <fullName evidence="2 3">Oxidoreductase</fullName>
    </submittedName>
</protein>
<evidence type="ECO:0000313" key="7">
    <source>
        <dbReference type="Proteomes" id="UP000076442"/>
    </source>
</evidence>
<sequence length="330" mass="34756">MSTLFQALQAEKNADDVSVHVKTISTEDLPKDGVLIKVAYSGINYKDGLAGKAGGNIVREYPLILGIDAAGTVVSSNDPRFAEGDEVIATSYELGVSRDGGLSEYASVPGDWLVPLPQNLSLKEAMVYGTAGFTAALSVHRLEQNGLSPEKGSVLVTGATGGVGGIAVSMLNKRGYDVVASTGNREAADYLKQLGASEVISREDVYDGTLKALSKQQWQGAVDPVGGKQLASLLSKIQYGGSVAVSGLTGGGEVPATVYPFILRGVSLLGIDSVYCPMDVRAAVWERMSSDLKPDQLLTIVDREVSLEETPGALKDILQNRIQGRVIVKL</sequence>
<name>A0A0A0YBJ6_BACIU</name>
<dbReference type="SUPFAM" id="SSF50129">
    <property type="entry name" value="GroES-like"/>
    <property type="match status" value="1"/>
</dbReference>
<dbReference type="GO" id="GO:0043958">
    <property type="term" value="F:acryloyl-CoA reductase (NADH) activity"/>
    <property type="evidence" value="ECO:0007669"/>
    <property type="project" value="UniProtKB-EC"/>
</dbReference>
<dbReference type="InterPro" id="IPR051397">
    <property type="entry name" value="Zn-ADH-like_protein"/>
</dbReference>
<reference evidence="3 7" key="2">
    <citation type="submission" date="2015-09" db="EMBL/GenBank/DDBJ databases">
        <title>Spore heat resistance.</title>
        <authorList>
            <person name="Boekhorst J."/>
            <person name="Berendsen E.M."/>
            <person name="Wells-Bennik M.H."/>
            <person name="Kuipers O.P."/>
        </authorList>
    </citation>
    <scope>NUCLEOTIDE SEQUENCE [LARGE SCALE GENOMIC DNA]</scope>
    <source>
        <strain evidence="3 7">B4122</strain>
    </source>
</reference>
<dbReference type="EMBL" id="CP120576">
    <property type="protein sequence ID" value="WEY84318.1"/>
    <property type="molecule type" value="Genomic_DNA"/>
</dbReference>
<reference evidence="5" key="4">
    <citation type="submission" date="2023-05" db="EMBL/GenBank/DDBJ databases">
        <title>Complete genome sequence of Bacillus subtilis SRCM117797 isolated from Soybean paste.</title>
        <authorList>
            <person name="Abraha H.B."/>
            <person name="Kim K.-P."/>
            <person name="Ryu M.-S."/>
            <person name="Jeong D.-Y."/>
        </authorList>
    </citation>
    <scope>NUCLEOTIDE SEQUENCE</scope>
    <source>
        <strain evidence="5">SRCM117797</strain>
    </source>
</reference>
<dbReference type="STRING" id="483913.AN935_05380"/>
<dbReference type="InterPro" id="IPR013154">
    <property type="entry name" value="ADH-like_N"/>
</dbReference>
<evidence type="ECO:0000313" key="2">
    <source>
        <dbReference type="EMBL" id="KIU11979.1"/>
    </source>
</evidence>
<evidence type="ECO:0000313" key="5">
    <source>
        <dbReference type="EMBL" id="WHM20692.1"/>
    </source>
</evidence>
<dbReference type="Gene3D" id="3.90.180.10">
    <property type="entry name" value="Medium-chain alcohol dehydrogenases, catalytic domain"/>
    <property type="match status" value="1"/>
</dbReference>
<keyword evidence="4" id="KW-0560">Oxidoreductase</keyword>
<dbReference type="EMBL" id="CP125292">
    <property type="protein sequence ID" value="WHM20692.1"/>
    <property type="molecule type" value="Genomic_DNA"/>
</dbReference>
<dbReference type="Proteomes" id="UP001214898">
    <property type="component" value="Chromosome"/>
</dbReference>
<reference evidence="4" key="3">
    <citation type="submission" date="2023-03" db="EMBL/GenBank/DDBJ databases">
        <title>Complete genome sequences of 52 Bacillus and Priestia strains isolated from West-African fermentations and 26 reference strains from the DSMZ collection.</title>
        <authorList>
            <person name="Wiedenbein E.S."/>
            <person name="Canoy T.S."/>
            <person name="Hui Y."/>
            <person name="Parkouda C."/>
            <person name="Dawende C."/>
            <person name="Ametefe E."/>
            <person name="Jespersen L."/>
            <person name="Nielsen D.S."/>
        </authorList>
    </citation>
    <scope>NUCLEOTIDE SEQUENCE</scope>
    <source>
        <strain evidence="4">PRO56</strain>
    </source>
</reference>
<dbReference type="EC" id="1.3.1.95" evidence="4"/>
<dbReference type="InterPro" id="IPR011032">
    <property type="entry name" value="GroES-like_sf"/>
</dbReference>
<dbReference type="SMART" id="SM00829">
    <property type="entry name" value="PKS_ER"/>
    <property type="match status" value="1"/>
</dbReference>
<dbReference type="Pfam" id="PF00107">
    <property type="entry name" value="ADH_zinc_N"/>
    <property type="match status" value="1"/>
</dbReference>
<dbReference type="InterPro" id="IPR014188">
    <property type="entry name" value="Acrylyl-CoA_reductase_AcuI"/>
</dbReference>
<dbReference type="SUPFAM" id="SSF51735">
    <property type="entry name" value="NAD(P)-binding Rossmann-fold domains"/>
    <property type="match status" value="1"/>
</dbReference>
<dbReference type="Proteomes" id="UP001229422">
    <property type="component" value="Chromosome"/>
</dbReference>
<dbReference type="SMR" id="A0A0A0YBJ6"/>
<dbReference type="Gene3D" id="3.40.50.720">
    <property type="entry name" value="NAD(P)-binding Rossmann-like Domain"/>
    <property type="match status" value="1"/>
</dbReference>
<organism evidence="2 6">
    <name type="scientific">Bacillus subtilis</name>
    <dbReference type="NCBI Taxonomy" id="1423"/>
    <lineage>
        <taxon>Bacteria</taxon>
        <taxon>Bacillati</taxon>
        <taxon>Bacillota</taxon>
        <taxon>Bacilli</taxon>
        <taxon>Bacillales</taxon>
        <taxon>Bacillaceae</taxon>
        <taxon>Bacillus</taxon>
    </lineage>
</organism>
<proteinExistence type="predicted"/>
<dbReference type="InterPro" id="IPR020843">
    <property type="entry name" value="ER"/>
</dbReference>
<dbReference type="AlphaFoldDB" id="A0A0A0YBJ6"/>
<evidence type="ECO:0000313" key="4">
    <source>
        <dbReference type="EMBL" id="WEY84318.1"/>
    </source>
</evidence>
<dbReference type="NCBIfam" id="TIGR02823">
    <property type="entry name" value="oxido_YhdH"/>
    <property type="match status" value="1"/>
</dbReference>
<dbReference type="Proteomes" id="UP000076442">
    <property type="component" value="Unassembled WGS sequence"/>
</dbReference>
<dbReference type="PANTHER" id="PTHR43677:SF1">
    <property type="entry name" value="ACRYLYL-COA REDUCTASE ACUI-RELATED"/>
    <property type="match status" value="1"/>
</dbReference>
<dbReference type="Proteomes" id="UP000032247">
    <property type="component" value="Unassembled WGS sequence"/>
</dbReference>
<dbReference type="OMA" id="AFRIHND"/>
<dbReference type="PATRIC" id="fig|1423.134.peg.3574"/>
<dbReference type="CDD" id="cd08289">
    <property type="entry name" value="MDR_yhfp_like"/>
    <property type="match status" value="1"/>
</dbReference>
<dbReference type="EMBL" id="LJZV01000002">
    <property type="protein sequence ID" value="KZD94781.1"/>
    <property type="molecule type" value="Genomic_DNA"/>
</dbReference>